<reference evidence="1 2" key="1">
    <citation type="submission" date="2014-10" db="EMBL/GenBank/DDBJ databases">
        <title>Genome sequencing of Vitellibacter vladivostokensis KMM 3516.</title>
        <authorList>
            <person name="Thevarajoo S."/>
            <person name="Selvaratnam C."/>
            <person name="Goh K.M."/>
            <person name="Chong C.S."/>
        </authorList>
    </citation>
    <scope>NUCLEOTIDE SEQUENCE [LARGE SCALE GENOMIC DNA]</scope>
    <source>
        <strain evidence="1 2">KMM 3516</strain>
    </source>
</reference>
<dbReference type="EMBL" id="JSVU01000003">
    <property type="protein sequence ID" value="KJJ38819.1"/>
    <property type="molecule type" value="Genomic_DNA"/>
</dbReference>
<evidence type="ECO:0008006" key="3">
    <source>
        <dbReference type="Google" id="ProtNLM"/>
    </source>
</evidence>
<organism evidence="1 2">
    <name type="scientific">Aequorivita vladivostokensis</name>
    <dbReference type="NCBI Taxonomy" id="171194"/>
    <lineage>
        <taxon>Bacteria</taxon>
        <taxon>Pseudomonadati</taxon>
        <taxon>Bacteroidota</taxon>
        <taxon>Flavobacteriia</taxon>
        <taxon>Flavobacteriales</taxon>
        <taxon>Flavobacteriaceae</taxon>
        <taxon>Aequorivita</taxon>
    </lineage>
</organism>
<dbReference type="PROSITE" id="PS51257">
    <property type="entry name" value="PROKAR_LIPOPROTEIN"/>
    <property type="match status" value="1"/>
</dbReference>
<gene>
    <name evidence="1" type="ORF">MB09_05060</name>
</gene>
<evidence type="ECO:0000313" key="1">
    <source>
        <dbReference type="EMBL" id="KJJ38819.1"/>
    </source>
</evidence>
<sequence length="168" mass="17822">MKNLKTICILFFSVLMFSCSKKDDGGGDSAPEAEFSATINGGGFGNNYTSRLGFYSSDYSDNGLTLAITDESTNIVRIFLNQTGGFGSGITKIVGDVATNGFVTGVIIRDQTNQVTYGASEGEINILENRENPENEDGRLISGNFTITGTSGAGPTVTMTGNFKNFAY</sequence>
<keyword evidence="2" id="KW-1185">Reference proteome</keyword>
<protein>
    <recommendedName>
        <fullName evidence="3">Lipoprotein</fullName>
    </recommendedName>
</protein>
<evidence type="ECO:0000313" key="2">
    <source>
        <dbReference type="Proteomes" id="UP000033497"/>
    </source>
</evidence>
<dbReference type="Proteomes" id="UP000033497">
    <property type="component" value="Unassembled WGS sequence"/>
</dbReference>
<name>A0ABR5DJ83_9FLAO</name>
<dbReference type="RefSeq" id="WP_131459831.1">
    <property type="nucleotide sequence ID" value="NZ_JSVU01000003.1"/>
</dbReference>
<accession>A0ABR5DJ83</accession>
<comment type="caution">
    <text evidence="1">The sequence shown here is derived from an EMBL/GenBank/DDBJ whole genome shotgun (WGS) entry which is preliminary data.</text>
</comment>
<proteinExistence type="predicted"/>